<evidence type="ECO:0000256" key="10">
    <source>
        <dbReference type="PIRSR" id="PIRSR000390-1"/>
    </source>
</evidence>
<dbReference type="EC" id="2.6.1.102" evidence="8"/>
<evidence type="ECO:0000256" key="5">
    <source>
        <dbReference type="ARBA" id="ARBA00022898"/>
    </source>
</evidence>
<dbReference type="Gene3D" id="3.40.640.10">
    <property type="entry name" value="Type I PLP-dependent aspartate aminotransferase-like (Major domain)"/>
    <property type="match status" value="1"/>
</dbReference>
<comment type="similarity">
    <text evidence="6 12">Belongs to the DegT/DnrJ/EryC1 family.</text>
</comment>
<dbReference type="PANTHER" id="PTHR30244">
    <property type="entry name" value="TRANSAMINASE"/>
    <property type="match status" value="1"/>
</dbReference>
<dbReference type="Gene3D" id="3.90.1150.10">
    <property type="entry name" value="Aspartate Aminotransferase, domain 1"/>
    <property type="match status" value="1"/>
</dbReference>
<keyword evidence="14" id="KW-1185">Reference proteome</keyword>
<keyword evidence="5 11" id="KW-0663">Pyridoxal phosphate</keyword>
<dbReference type="GO" id="GO:0000271">
    <property type="term" value="P:polysaccharide biosynthetic process"/>
    <property type="evidence" value="ECO:0007669"/>
    <property type="project" value="TreeGrafter"/>
</dbReference>
<comment type="cofactor">
    <cofactor evidence="1">
        <name>pyridoxal 5'-phosphate</name>
        <dbReference type="ChEBI" id="CHEBI:597326"/>
    </cofactor>
</comment>
<proteinExistence type="inferred from homology"/>
<comment type="pathway">
    <text evidence="2">Bacterial outer membrane biogenesis; LPS O-antigen biosynthesis.</text>
</comment>
<dbReference type="InterPro" id="IPR015422">
    <property type="entry name" value="PyrdxlP-dep_Trfase_small"/>
</dbReference>
<evidence type="ECO:0000256" key="3">
    <source>
        <dbReference type="ARBA" id="ARBA00022576"/>
    </source>
</evidence>
<keyword evidence="3 13" id="KW-0032">Aminotransferase</keyword>
<dbReference type="PANTHER" id="PTHR30244:SF34">
    <property type="entry name" value="DTDP-4-AMINO-4,6-DIDEOXYGALACTOSE TRANSAMINASE"/>
    <property type="match status" value="1"/>
</dbReference>
<evidence type="ECO:0000256" key="9">
    <source>
        <dbReference type="ARBA" id="ARBA00074221"/>
    </source>
</evidence>
<evidence type="ECO:0000256" key="1">
    <source>
        <dbReference type="ARBA" id="ARBA00001933"/>
    </source>
</evidence>
<evidence type="ECO:0000256" key="6">
    <source>
        <dbReference type="ARBA" id="ARBA00037999"/>
    </source>
</evidence>
<evidence type="ECO:0000256" key="12">
    <source>
        <dbReference type="RuleBase" id="RU004508"/>
    </source>
</evidence>
<accession>A0AAE7BDI7</accession>
<dbReference type="GO" id="GO:0030170">
    <property type="term" value="F:pyridoxal phosphate binding"/>
    <property type="evidence" value="ECO:0007669"/>
    <property type="project" value="TreeGrafter"/>
</dbReference>
<dbReference type="CDD" id="cd00616">
    <property type="entry name" value="AHBA_syn"/>
    <property type="match status" value="1"/>
</dbReference>
<evidence type="ECO:0000313" key="13">
    <source>
        <dbReference type="EMBL" id="QKF68402.1"/>
    </source>
</evidence>
<dbReference type="GO" id="GO:0102933">
    <property type="term" value="F:GDP-4-dehydro-6-deoxy-D-mannose-4-aminotransferase activity"/>
    <property type="evidence" value="ECO:0007669"/>
    <property type="project" value="UniProtKB-EC"/>
</dbReference>
<dbReference type="AlphaFoldDB" id="A0AAE7BDI7"/>
<organism evidence="13 14">
    <name type="scientific">Arcobacter venerupis</name>
    <dbReference type="NCBI Taxonomy" id="1054033"/>
    <lineage>
        <taxon>Bacteria</taxon>
        <taxon>Pseudomonadati</taxon>
        <taxon>Campylobacterota</taxon>
        <taxon>Epsilonproteobacteria</taxon>
        <taxon>Campylobacterales</taxon>
        <taxon>Arcobacteraceae</taxon>
        <taxon>Arcobacter</taxon>
    </lineage>
</organism>
<dbReference type="InterPro" id="IPR015421">
    <property type="entry name" value="PyrdxlP-dep_Trfase_major"/>
</dbReference>
<feature type="active site" description="Proton acceptor" evidence="10">
    <location>
        <position position="181"/>
    </location>
</feature>
<dbReference type="InterPro" id="IPR000653">
    <property type="entry name" value="DegT/StrS_aminotransferase"/>
</dbReference>
<evidence type="ECO:0000256" key="11">
    <source>
        <dbReference type="PIRSR" id="PIRSR000390-2"/>
    </source>
</evidence>
<evidence type="ECO:0000256" key="7">
    <source>
        <dbReference type="ARBA" id="ARBA00051587"/>
    </source>
</evidence>
<comment type="catalytic activity">
    <reaction evidence="7">
        <text>GDP-alpha-D-perosamine + 2-oxoglutarate = GDP-4-dehydro-alpha-D-rhamnose + L-glutamate</text>
        <dbReference type="Rhea" id="RHEA:36779"/>
        <dbReference type="ChEBI" id="CHEBI:16810"/>
        <dbReference type="ChEBI" id="CHEBI:29985"/>
        <dbReference type="ChEBI" id="CHEBI:57964"/>
        <dbReference type="ChEBI" id="CHEBI:73996"/>
        <dbReference type="EC" id="2.6.1.102"/>
    </reaction>
</comment>
<dbReference type="PIRSF" id="PIRSF000390">
    <property type="entry name" value="PLP_StrS"/>
    <property type="match status" value="1"/>
</dbReference>
<dbReference type="Proteomes" id="UP000503482">
    <property type="component" value="Chromosome"/>
</dbReference>
<dbReference type="Pfam" id="PF01041">
    <property type="entry name" value="DegT_DnrJ_EryC1"/>
    <property type="match status" value="1"/>
</dbReference>
<dbReference type="RefSeq" id="WP_128359577.1">
    <property type="nucleotide sequence ID" value="NZ_CP053840.1"/>
</dbReference>
<dbReference type="FunFam" id="3.40.640.10:FF:000090">
    <property type="entry name" value="Pyridoxal phosphate-dependent aminotransferase"/>
    <property type="match status" value="1"/>
</dbReference>
<dbReference type="KEGG" id="avp:AVENP_2927"/>
<keyword evidence="4" id="KW-0808">Transferase</keyword>
<evidence type="ECO:0000256" key="8">
    <source>
        <dbReference type="ARBA" id="ARBA00066317"/>
    </source>
</evidence>
<dbReference type="InterPro" id="IPR015424">
    <property type="entry name" value="PyrdxlP-dep_Trfase"/>
</dbReference>
<feature type="modified residue" description="N6-(pyridoxal phosphate)lysine" evidence="11">
    <location>
        <position position="181"/>
    </location>
</feature>
<dbReference type="EMBL" id="CP053840">
    <property type="protein sequence ID" value="QKF68402.1"/>
    <property type="molecule type" value="Genomic_DNA"/>
</dbReference>
<evidence type="ECO:0000313" key="14">
    <source>
        <dbReference type="Proteomes" id="UP000503482"/>
    </source>
</evidence>
<gene>
    <name evidence="13" type="ORF">AVENP_2927</name>
</gene>
<protein>
    <recommendedName>
        <fullName evidence="9">GDP-perosamine synthase</fullName>
        <ecNumber evidence="8">2.6.1.102</ecNumber>
    </recommendedName>
</protein>
<dbReference type="SUPFAM" id="SSF53383">
    <property type="entry name" value="PLP-dependent transferases"/>
    <property type="match status" value="1"/>
</dbReference>
<evidence type="ECO:0000256" key="2">
    <source>
        <dbReference type="ARBA" id="ARBA00005125"/>
    </source>
</evidence>
<reference evidence="13 14" key="1">
    <citation type="submission" date="2020-05" db="EMBL/GenBank/DDBJ databases">
        <title>Complete genome sequencing of Campylobacter and Arcobacter type strains.</title>
        <authorList>
            <person name="Miller W.G."/>
            <person name="Yee E."/>
        </authorList>
    </citation>
    <scope>NUCLEOTIDE SEQUENCE [LARGE SCALE GENOMIC DNA]</scope>
    <source>
        <strain evidence="13 14">LMG 26156</strain>
    </source>
</reference>
<sequence>MIPVNEPLLNGNEKKYLNECIDTGWISSEGPFINKFENAMANYVGRKYAVAVTNGTAALEMAIEALGIGKNDEVIMPSFTIISCAQAIVKAGAKPILVDSEYDTFNMKTSDIEAKITSRTKAIMIVHIYGLPVDINPILELAKKHNLKIIEDAAEMHGQTYNGKMCGSFGDISIFSFYPNKIITTGEGGMVLVNDEVLYEKCKSLRNLCFSSDGDKRFIHENLGWNLRMTNIQAALGVAQLERIDEFISKKRWIGAMYQELLSDIKTINLPIKQKDFAENIYWVFSITLKNEYQKSAKEVMKELGAKGVATRPFFYPMHSQPVFTKMGLFLNEEYSNASKLYEKGFYIPSGMAITEEQIKEVSKIMHEILT</sequence>
<name>A0AAE7BDI7_9BACT</name>
<evidence type="ECO:0000256" key="4">
    <source>
        <dbReference type="ARBA" id="ARBA00022679"/>
    </source>
</evidence>